<proteinExistence type="predicted"/>
<comment type="caution">
    <text evidence="1">The sequence shown here is derived from an EMBL/GenBank/DDBJ whole genome shotgun (WGS) entry which is preliminary data.</text>
</comment>
<name>A0AAD4E058_9AGAM</name>
<protein>
    <submittedName>
        <fullName evidence="1">Uncharacterized protein</fullName>
    </submittedName>
</protein>
<sequence>MLDYSSFVIDDFDINDYANTILAGELYPQHQTQFTKPGMGAASKDDISVTISKLDSSIENVGKQIKSLVCNYIVTLRCF</sequence>
<dbReference type="Proteomes" id="UP001195769">
    <property type="component" value="Unassembled WGS sequence"/>
</dbReference>
<reference evidence="1" key="1">
    <citation type="journal article" date="2020" name="New Phytol.">
        <title>Comparative genomics reveals dynamic genome evolution in host specialist ectomycorrhizal fungi.</title>
        <authorList>
            <person name="Lofgren L.A."/>
            <person name="Nguyen N.H."/>
            <person name="Vilgalys R."/>
            <person name="Ruytinx J."/>
            <person name="Liao H.L."/>
            <person name="Branco S."/>
            <person name="Kuo A."/>
            <person name="LaButti K."/>
            <person name="Lipzen A."/>
            <person name="Andreopoulos W."/>
            <person name="Pangilinan J."/>
            <person name="Riley R."/>
            <person name="Hundley H."/>
            <person name="Na H."/>
            <person name="Barry K."/>
            <person name="Grigoriev I.V."/>
            <person name="Stajich J.E."/>
            <person name="Kennedy P.G."/>
        </authorList>
    </citation>
    <scope>NUCLEOTIDE SEQUENCE</scope>
    <source>
        <strain evidence="1">FC203</strain>
    </source>
</reference>
<accession>A0AAD4E058</accession>
<dbReference type="GeneID" id="64669846"/>
<evidence type="ECO:0000313" key="1">
    <source>
        <dbReference type="EMBL" id="KAG1896776.1"/>
    </source>
</evidence>
<keyword evidence="2" id="KW-1185">Reference proteome</keyword>
<organism evidence="1 2">
    <name type="scientific">Suillus fuscotomentosus</name>
    <dbReference type="NCBI Taxonomy" id="1912939"/>
    <lineage>
        <taxon>Eukaryota</taxon>
        <taxon>Fungi</taxon>
        <taxon>Dikarya</taxon>
        <taxon>Basidiomycota</taxon>
        <taxon>Agaricomycotina</taxon>
        <taxon>Agaricomycetes</taxon>
        <taxon>Agaricomycetidae</taxon>
        <taxon>Boletales</taxon>
        <taxon>Suillineae</taxon>
        <taxon>Suillaceae</taxon>
        <taxon>Suillus</taxon>
    </lineage>
</organism>
<dbReference type="RefSeq" id="XP_041222352.1">
    <property type="nucleotide sequence ID" value="XM_041375548.1"/>
</dbReference>
<dbReference type="AlphaFoldDB" id="A0AAD4E058"/>
<dbReference type="EMBL" id="JABBWK010000052">
    <property type="protein sequence ID" value="KAG1896776.1"/>
    <property type="molecule type" value="Genomic_DNA"/>
</dbReference>
<gene>
    <name evidence="1" type="ORF">F5891DRAFT_958196</name>
</gene>
<evidence type="ECO:0000313" key="2">
    <source>
        <dbReference type="Proteomes" id="UP001195769"/>
    </source>
</evidence>